<feature type="region of interest" description="Disordered" evidence="1">
    <location>
        <begin position="392"/>
        <end position="418"/>
    </location>
</feature>
<protein>
    <submittedName>
        <fullName evidence="2">Uncharacterized protein</fullName>
    </submittedName>
</protein>
<dbReference type="AlphaFoldDB" id="A0AAV4LZC5"/>
<proteinExistence type="predicted"/>
<feature type="compositionally biased region" description="Basic residues" evidence="1">
    <location>
        <begin position="392"/>
        <end position="401"/>
    </location>
</feature>
<organism evidence="2 3">
    <name type="scientific">Babesia caballi</name>
    <dbReference type="NCBI Taxonomy" id="5871"/>
    <lineage>
        <taxon>Eukaryota</taxon>
        <taxon>Sar</taxon>
        <taxon>Alveolata</taxon>
        <taxon>Apicomplexa</taxon>
        <taxon>Aconoidasida</taxon>
        <taxon>Piroplasmida</taxon>
        <taxon>Babesiidae</taxon>
        <taxon>Babesia</taxon>
    </lineage>
</organism>
<dbReference type="Proteomes" id="UP001497744">
    <property type="component" value="Unassembled WGS sequence"/>
</dbReference>
<comment type="caution">
    <text evidence="2">The sequence shown here is derived from an EMBL/GenBank/DDBJ whole genome shotgun (WGS) entry which is preliminary data.</text>
</comment>
<accession>A0AAV4LZC5</accession>
<name>A0AAV4LZC5_BABCB</name>
<evidence type="ECO:0000256" key="1">
    <source>
        <dbReference type="SAM" id="MobiDB-lite"/>
    </source>
</evidence>
<dbReference type="EMBL" id="BPLF01000002">
    <property type="protein sequence ID" value="GIX63869.1"/>
    <property type="molecule type" value="Genomic_DNA"/>
</dbReference>
<dbReference type="RefSeq" id="XP_067715938.1">
    <property type="nucleotide sequence ID" value="XM_067859837.1"/>
</dbReference>
<dbReference type="GeneID" id="94195350"/>
<sequence length="418" mass="46229">MGPYHALPRALGTGLAARGPALVQVVAGRAHALTRGDGSRSGRRLVRRTLGALTPLGEVLFDDYDGVVGARLAGPAPALLGVRVIVKIVAVRARHRQRLVDTLGVDGPNRHDAQSNGNLLRVTQVDNQFPPDGRDVDDVAVVFGAFQIQRRQRRPNFVHGSWHRRPPVNALHGIVLRAPRVVDHVEVVARQGVEVGIKPLYLRLLLDLLPDKYPVGDGIVEVAHANGVLHVEHRYVALLAVVEAGVHRPPQQDQIVVVHDGVSAHLRQVYALERHVGAVRHPLRLVHSVVEQLRGLRFVVDEEGVYLRHFTFDEVDEVRGPVGGCLNRGGVREQREERGGVLFVPTAVMLPSVHVHQLQCLLHEVHPQPQKRALVLLRDKAVRVGHPIRVHHRHDARRGRRQDRAGDFPGLQYPLRAG</sequence>
<reference evidence="2 3" key="1">
    <citation type="submission" date="2021-06" db="EMBL/GenBank/DDBJ databases">
        <title>Genome sequence of Babesia caballi.</title>
        <authorList>
            <person name="Yamagishi J."/>
            <person name="Kidaka T."/>
            <person name="Ochi A."/>
        </authorList>
    </citation>
    <scope>NUCLEOTIDE SEQUENCE [LARGE SCALE GENOMIC DNA]</scope>
    <source>
        <strain evidence="2">USDA-D6B2</strain>
    </source>
</reference>
<evidence type="ECO:0000313" key="3">
    <source>
        <dbReference type="Proteomes" id="UP001497744"/>
    </source>
</evidence>
<keyword evidence="3" id="KW-1185">Reference proteome</keyword>
<gene>
    <name evidence="2" type="ORF">BcabD6B2_33040</name>
</gene>
<evidence type="ECO:0000313" key="2">
    <source>
        <dbReference type="EMBL" id="GIX63869.1"/>
    </source>
</evidence>